<evidence type="ECO:0000256" key="1">
    <source>
        <dbReference type="SAM" id="SignalP"/>
    </source>
</evidence>
<dbReference type="EMBL" id="BMGZ01000001">
    <property type="protein sequence ID" value="GGH94157.1"/>
    <property type="molecule type" value="Genomic_DNA"/>
</dbReference>
<dbReference type="RefSeq" id="WP_155137618.1">
    <property type="nucleotide sequence ID" value="NZ_BMGZ01000001.1"/>
</dbReference>
<dbReference type="SUPFAM" id="SSF53474">
    <property type="entry name" value="alpha/beta-Hydrolases"/>
    <property type="match status" value="1"/>
</dbReference>
<reference evidence="4 6" key="2">
    <citation type="submission" date="2020-02" db="EMBL/GenBank/DDBJ databases">
        <title>Genome sequence of Parvularcula flava strain NH6-79.</title>
        <authorList>
            <person name="Abdul Karim M.H."/>
            <person name="Lam M.Q."/>
            <person name="Chen S.J."/>
            <person name="Yahya A."/>
            <person name="Shahir S."/>
            <person name="Shamsir M.S."/>
            <person name="Chong C.S."/>
        </authorList>
    </citation>
    <scope>NUCLEOTIDE SEQUENCE [LARGE SCALE GENOMIC DNA]</scope>
    <source>
        <strain evidence="4 6">NH6-79</strain>
    </source>
</reference>
<feature type="signal peptide" evidence="1">
    <location>
        <begin position="1"/>
        <end position="23"/>
    </location>
</feature>
<dbReference type="InterPro" id="IPR050266">
    <property type="entry name" value="AB_hydrolase_sf"/>
</dbReference>
<keyword evidence="6" id="KW-1185">Reference proteome</keyword>
<dbReference type="InterPro" id="IPR000073">
    <property type="entry name" value="AB_hydrolase_1"/>
</dbReference>
<dbReference type="PANTHER" id="PTHR43798:SF27">
    <property type="entry name" value="HYDROLASE ALPHA_BETA HYDROLASE FOLD FAMILY"/>
    <property type="match status" value="1"/>
</dbReference>
<evidence type="ECO:0000313" key="3">
    <source>
        <dbReference type="EMBL" id="GGH94157.1"/>
    </source>
</evidence>
<comment type="caution">
    <text evidence="3">The sequence shown here is derived from an EMBL/GenBank/DDBJ whole genome shotgun (WGS) entry which is preliminary data.</text>
</comment>
<gene>
    <name evidence="4" type="ORF">FF098_003825</name>
    <name evidence="3" type="ORF">GCM10011355_07680</name>
</gene>
<evidence type="ECO:0000313" key="4">
    <source>
        <dbReference type="EMBL" id="NHK27032.1"/>
    </source>
</evidence>
<keyword evidence="3" id="KW-0378">Hydrolase</keyword>
<evidence type="ECO:0000259" key="2">
    <source>
        <dbReference type="Pfam" id="PF00561"/>
    </source>
</evidence>
<feature type="domain" description="AB hydrolase-1" evidence="2">
    <location>
        <begin position="115"/>
        <end position="452"/>
    </location>
</feature>
<reference evidence="3" key="1">
    <citation type="journal article" date="2014" name="Int. J. Syst. Evol. Microbiol.">
        <title>Complete genome sequence of Corynebacterium casei LMG S-19264T (=DSM 44701T), isolated from a smear-ripened cheese.</title>
        <authorList>
            <consortium name="US DOE Joint Genome Institute (JGI-PGF)"/>
            <person name="Walter F."/>
            <person name="Albersmeier A."/>
            <person name="Kalinowski J."/>
            <person name="Ruckert C."/>
        </authorList>
    </citation>
    <scope>NUCLEOTIDE SEQUENCE</scope>
    <source>
        <strain evidence="3">CGMCC 1.14984</strain>
    </source>
</reference>
<proteinExistence type="predicted"/>
<dbReference type="Gene3D" id="3.40.50.1820">
    <property type="entry name" value="alpha/beta hydrolase"/>
    <property type="match status" value="1"/>
</dbReference>
<evidence type="ECO:0000313" key="5">
    <source>
        <dbReference type="Proteomes" id="UP000621856"/>
    </source>
</evidence>
<dbReference type="Proteomes" id="UP000621856">
    <property type="component" value="Unassembled WGS sequence"/>
</dbReference>
<dbReference type="GO" id="GO:0016020">
    <property type="term" value="C:membrane"/>
    <property type="evidence" value="ECO:0007669"/>
    <property type="project" value="TreeGrafter"/>
</dbReference>
<protein>
    <submittedName>
        <fullName evidence="3">Alpha/beta hydrolase</fullName>
    </submittedName>
</protein>
<dbReference type="Proteomes" id="UP000818603">
    <property type="component" value="Unassembled WGS sequence"/>
</dbReference>
<dbReference type="InterPro" id="IPR029058">
    <property type="entry name" value="AB_hydrolase_fold"/>
</dbReference>
<name>A0A8J3A216_9PROT</name>
<dbReference type="EMBL" id="VCJR02000001">
    <property type="protein sequence ID" value="NHK27032.1"/>
    <property type="molecule type" value="Genomic_DNA"/>
</dbReference>
<evidence type="ECO:0000313" key="6">
    <source>
        <dbReference type="Proteomes" id="UP000818603"/>
    </source>
</evidence>
<organism evidence="3 5">
    <name type="scientific">Aquisalinus luteolus</name>
    <dbReference type="NCBI Taxonomy" id="1566827"/>
    <lineage>
        <taxon>Bacteria</taxon>
        <taxon>Pseudomonadati</taxon>
        <taxon>Pseudomonadota</taxon>
        <taxon>Alphaproteobacteria</taxon>
        <taxon>Parvularculales</taxon>
        <taxon>Parvularculaceae</taxon>
        <taxon>Aquisalinus</taxon>
    </lineage>
</organism>
<reference evidence="3" key="3">
    <citation type="submission" date="2020-09" db="EMBL/GenBank/DDBJ databases">
        <authorList>
            <person name="Sun Q."/>
            <person name="Zhou Y."/>
        </authorList>
    </citation>
    <scope>NUCLEOTIDE SEQUENCE</scope>
    <source>
        <strain evidence="3">CGMCC 1.14984</strain>
    </source>
</reference>
<dbReference type="Pfam" id="PF00561">
    <property type="entry name" value="Abhydrolase_1"/>
    <property type="match status" value="1"/>
</dbReference>
<feature type="chain" id="PRO_5035231657" evidence="1">
    <location>
        <begin position="24"/>
        <end position="485"/>
    </location>
</feature>
<dbReference type="GO" id="GO:0016787">
    <property type="term" value="F:hydrolase activity"/>
    <property type="evidence" value="ECO:0007669"/>
    <property type="project" value="UniProtKB-KW"/>
</dbReference>
<dbReference type="AlphaFoldDB" id="A0A8J3A216"/>
<keyword evidence="1" id="KW-0732">Signal</keyword>
<accession>A0A8J3A216</accession>
<sequence>MTLPRLATIIPVLAVATLCQANAQPTVTEEQITFEASDGSAVDAFRGTMTVPENRADPDSRMIELAYVRFPATGAWDGEGGDPIIYLAGGPGGSGIGTAEGRRFSLFMAMRAYGDVIAFDQRGTGASNDMPECTSSVEIGYAEVLSDAAVADRYREAAEECALFWQGQGIDLAGYTTRESVKDIDDLRQALGADQVTLWGISYGSHLALAALKDIEEGVGKVVLASVEGLDQTVKLPARTDAYFGRLQQAINSDPAAAAAFPDIAALMRRVHARLDSEPLELTLTIRGEEQAVVFQRMHMQQIASAMIADPENAAQLIGIYFMLDQGDTGPLMQLLSYFMAGEGTALSFRPMSLAMDIASGISAERLALVEEQAETSLLRDYLNFPMPQLNGMLGLDLGDEFRTDPVSDVPVLVLTGTLDGRTYPEGQREATAGLSNAVHIEVTNAGHNLFMASPEVTARIEAFMAGEEVSTDPILVPLPAFLPQ</sequence>
<dbReference type="PANTHER" id="PTHR43798">
    <property type="entry name" value="MONOACYLGLYCEROL LIPASE"/>
    <property type="match status" value="1"/>
</dbReference>